<feature type="transmembrane region" description="Helical" evidence="6">
    <location>
        <begin position="12"/>
        <end position="35"/>
    </location>
</feature>
<evidence type="ECO:0000256" key="2">
    <source>
        <dbReference type="ARBA" id="ARBA00009565"/>
    </source>
</evidence>
<evidence type="ECO:0000256" key="3">
    <source>
        <dbReference type="ARBA" id="ARBA00022692"/>
    </source>
</evidence>
<dbReference type="KEGG" id="bfo:118432698"/>
<protein>
    <submittedName>
        <fullName evidence="9">Uncharacterized protein LOC118432698</fullName>
    </submittedName>
</protein>
<dbReference type="Pfam" id="PF04103">
    <property type="entry name" value="CD20"/>
    <property type="match status" value="1"/>
</dbReference>
<evidence type="ECO:0000313" key="7">
    <source>
        <dbReference type="EMBL" id="EEN68955.1"/>
    </source>
</evidence>
<evidence type="ECO:0000256" key="1">
    <source>
        <dbReference type="ARBA" id="ARBA00004141"/>
    </source>
</evidence>
<feature type="transmembrane region" description="Helical" evidence="6">
    <location>
        <begin position="138"/>
        <end position="162"/>
    </location>
</feature>
<dbReference type="Proteomes" id="UP000001554">
    <property type="component" value="Chromosome 16"/>
</dbReference>
<dbReference type="eggNOG" id="ENOG502TD2R">
    <property type="taxonomic scope" value="Eukaryota"/>
</dbReference>
<evidence type="ECO:0000313" key="9">
    <source>
        <dbReference type="RefSeq" id="XP_035700200.1"/>
    </source>
</evidence>
<name>C3XSN4_BRAFL</name>
<comment type="subcellular location">
    <subcellularLocation>
        <location evidence="1">Membrane</location>
        <topology evidence="1">Multi-pass membrane protein</topology>
    </subcellularLocation>
</comment>
<reference evidence="7" key="1">
    <citation type="journal article" date="2008" name="Nature">
        <title>The amphioxus genome and the evolution of the chordate karyotype.</title>
        <authorList>
            <consortium name="US DOE Joint Genome Institute (JGI-PGF)"/>
            <person name="Putnam N.H."/>
            <person name="Butts T."/>
            <person name="Ferrier D.E.K."/>
            <person name="Furlong R.F."/>
            <person name="Hellsten U."/>
            <person name="Kawashima T."/>
            <person name="Robinson-Rechavi M."/>
            <person name="Shoguchi E."/>
            <person name="Terry A."/>
            <person name="Yu J.-K."/>
            <person name="Benito-Gutierrez E.L."/>
            <person name="Dubchak I."/>
            <person name="Garcia-Fernandez J."/>
            <person name="Gibson-Brown J.J."/>
            <person name="Grigoriev I.V."/>
            <person name="Horton A.C."/>
            <person name="de Jong P.J."/>
            <person name="Jurka J."/>
            <person name="Kapitonov V.V."/>
            <person name="Kohara Y."/>
            <person name="Kuroki Y."/>
            <person name="Lindquist E."/>
            <person name="Lucas S."/>
            <person name="Osoegawa K."/>
            <person name="Pennacchio L.A."/>
            <person name="Salamov A.A."/>
            <person name="Satou Y."/>
            <person name="Sauka-Spengler T."/>
            <person name="Schmutz J."/>
            <person name="Shin-I T."/>
            <person name="Toyoda A."/>
            <person name="Bronner-Fraser M."/>
            <person name="Fujiyama A."/>
            <person name="Holland L.Z."/>
            <person name="Holland P.W.H."/>
            <person name="Satoh N."/>
            <person name="Rokhsar D.S."/>
        </authorList>
    </citation>
    <scope>NUCLEOTIDE SEQUENCE [LARGE SCALE GENOMIC DNA]</scope>
    <source>
        <strain evidence="7">S238N-H82</strain>
        <tissue evidence="7">Testes</tissue>
    </source>
</reference>
<keyword evidence="4 6" id="KW-1133">Transmembrane helix</keyword>
<dbReference type="OrthoDB" id="10071434at2759"/>
<comment type="similarity">
    <text evidence="2">Belongs to the MS4A family.</text>
</comment>
<keyword evidence="5 6" id="KW-0472">Membrane</keyword>
<sequence>MAYNGKAISGIGWTLVALGTINIILGITAVAMFASKDRAPVAHLIGAPIWSGAFVLATGVVGVFSGRKPTNKCWIVALLVMGILAIILAVTCFSFAIIGAVVDEGQCYNYVYGGDDQHGGITIIPCGPSVVALHATNAILAFVEVVLGFVVSIMCCCGCCGLPASQGNNAAPTVLYNQGAVPGGFVMMPTGAVGTQPIGTQQIFIAQDPNGAQVPVQVYYTGTPQPYHLQYAPATTGGANAPPAETQVDGAN</sequence>
<dbReference type="GO" id="GO:0016020">
    <property type="term" value="C:membrane"/>
    <property type="evidence" value="ECO:0007669"/>
    <property type="project" value="UniProtKB-SubCell"/>
</dbReference>
<feature type="transmembrane region" description="Helical" evidence="6">
    <location>
        <begin position="41"/>
        <end position="64"/>
    </location>
</feature>
<keyword evidence="3 6" id="KW-0812">Transmembrane</keyword>
<reference evidence="9" key="3">
    <citation type="submission" date="2025-04" db="UniProtKB">
        <authorList>
            <consortium name="RefSeq"/>
        </authorList>
    </citation>
    <scope>IDENTIFICATION</scope>
    <source>
        <strain evidence="9">S238N-H82</strain>
        <tissue evidence="9">Testes</tissue>
    </source>
</reference>
<dbReference type="RefSeq" id="XP_035700200.1">
    <property type="nucleotide sequence ID" value="XM_035844307.1"/>
</dbReference>
<evidence type="ECO:0000256" key="5">
    <source>
        <dbReference type="ARBA" id="ARBA00023136"/>
    </source>
</evidence>
<dbReference type="OMA" id="KCWIVAL"/>
<reference evidence="8" key="2">
    <citation type="journal article" date="2020" name="Nat. Ecol. Evol.">
        <title>Deeply conserved synteny resolves early events in vertebrate evolution.</title>
        <authorList>
            <person name="Simakov O."/>
            <person name="Marletaz F."/>
            <person name="Yue J.X."/>
            <person name="O'Connell B."/>
            <person name="Jenkins J."/>
            <person name="Brandt A."/>
            <person name="Calef R."/>
            <person name="Tung C.H."/>
            <person name="Huang T.K."/>
            <person name="Schmutz J."/>
            <person name="Satoh N."/>
            <person name="Yu J.K."/>
            <person name="Putnam N.H."/>
            <person name="Green R.E."/>
            <person name="Rokhsar D.S."/>
        </authorList>
    </citation>
    <scope>NUCLEOTIDE SEQUENCE [LARGE SCALE GENOMIC DNA]</scope>
    <source>
        <strain evidence="8">S238N-H82</strain>
    </source>
</reference>
<dbReference type="PANTHER" id="PTHR23320">
    <property type="entry name" value="MEMBRANE-SPANNING 4-DOMAINS SUBFAMILY A MS4A -RELATED"/>
    <property type="match status" value="1"/>
</dbReference>
<feature type="transmembrane region" description="Helical" evidence="6">
    <location>
        <begin position="76"/>
        <end position="102"/>
    </location>
</feature>
<dbReference type="PANTHER" id="PTHR23320:SF165">
    <property type="entry name" value="MARVEL DOMAIN-CONTAINING PROTEIN"/>
    <property type="match status" value="1"/>
</dbReference>
<dbReference type="InParanoid" id="C3XSN4"/>
<evidence type="ECO:0000256" key="6">
    <source>
        <dbReference type="SAM" id="Phobius"/>
    </source>
</evidence>
<organism>
    <name type="scientific">Branchiostoma floridae</name>
    <name type="common">Florida lancelet</name>
    <name type="synonym">Amphioxus</name>
    <dbReference type="NCBI Taxonomy" id="7739"/>
    <lineage>
        <taxon>Eukaryota</taxon>
        <taxon>Metazoa</taxon>
        <taxon>Chordata</taxon>
        <taxon>Cephalochordata</taxon>
        <taxon>Leptocardii</taxon>
        <taxon>Amphioxiformes</taxon>
        <taxon>Branchiostomatidae</taxon>
        <taxon>Branchiostoma</taxon>
    </lineage>
</organism>
<dbReference type="InterPro" id="IPR030417">
    <property type="entry name" value="MS4A"/>
</dbReference>
<evidence type="ECO:0000313" key="8">
    <source>
        <dbReference type="Proteomes" id="UP000001554"/>
    </source>
</evidence>
<proteinExistence type="inferred from homology"/>
<dbReference type="GeneID" id="118432698"/>
<dbReference type="InterPro" id="IPR007237">
    <property type="entry name" value="CD20-like"/>
</dbReference>
<gene>
    <name evidence="9" type="primary">LOC118432698</name>
    <name evidence="7" type="ORF">BRAFLDRAFT_74725</name>
</gene>
<evidence type="ECO:0000256" key="4">
    <source>
        <dbReference type="ARBA" id="ARBA00022989"/>
    </source>
</evidence>
<keyword evidence="8" id="KW-1185">Reference proteome</keyword>
<dbReference type="AlphaFoldDB" id="C3XSN4"/>
<dbReference type="EMBL" id="GG666459">
    <property type="protein sequence ID" value="EEN68955.1"/>
    <property type="molecule type" value="Genomic_DNA"/>
</dbReference>
<accession>C3XSN4</accession>